<reference evidence="2" key="2">
    <citation type="submission" date="2023-07" db="EMBL/GenBank/DDBJ databases">
        <authorList>
            <person name="Sun H."/>
        </authorList>
    </citation>
    <scope>NUCLEOTIDE SEQUENCE</scope>
    <source>
        <strain evidence="2">05753</strain>
    </source>
</reference>
<protein>
    <submittedName>
        <fullName evidence="2">EAL domain-containing protein</fullName>
    </submittedName>
</protein>
<organism evidence="2 3">
    <name type="scientific">Rhizobium oryzicola</name>
    <dbReference type="NCBI Taxonomy" id="1232668"/>
    <lineage>
        <taxon>Bacteria</taxon>
        <taxon>Pseudomonadati</taxon>
        <taxon>Pseudomonadota</taxon>
        <taxon>Alphaproteobacteria</taxon>
        <taxon>Hyphomicrobiales</taxon>
        <taxon>Rhizobiaceae</taxon>
        <taxon>Rhizobium/Agrobacterium group</taxon>
        <taxon>Rhizobium</taxon>
    </lineage>
</organism>
<dbReference type="Pfam" id="PF00563">
    <property type="entry name" value="EAL"/>
    <property type="match status" value="1"/>
</dbReference>
<dbReference type="PANTHER" id="PTHR33121:SF15">
    <property type="entry name" value="BLUE LIGHT- AND TEMPERATURE-REGULATED ANTIREPRESSOR BLUF"/>
    <property type="match status" value="1"/>
</dbReference>
<dbReference type="Gene3D" id="3.20.20.450">
    <property type="entry name" value="EAL domain"/>
    <property type="match status" value="1"/>
</dbReference>
<dbReference type="CDD" id="cd01948">
    <property type="entry name" value="EAL"/>
    <property type="match status" value="1"/>
</dbReference>
<keyword evidence="3" id="KW-1185">Reference proteome</keyword>
<dbReference type="InterPro" id="IPR035919">
    <property type="entry name" value="EAL_sf"/>
</dbReference>
<dbReference type="InterPro" id="IPR001633">
    <property type="entry name" value="EAL_dom"/>
</dbReference>
<proteinExistence type="predicted"/>
<dbReference type="SUPFAM" id="SSF141868">
    <property type="entry name" value="EAL domain-like"/>
    <property type="match status" value="1"/>
</dbReference>
<comment type="caution">
    <text evidence="2">The sequence shown here is derived from an EMBL/GenBank/DDBJ whole genome shotgun (WGS) entry which is preliminary data.</text>
</comment>
<dbReference type="InterPro" id="IPR050706">
    <property type="entry name" value="Cyclic-di-GMP_PDE-like"/>
</dbReference>
<dbReference type="SMART" id="SM00052">
    <property type="entry name" value="EAL"/>
    <property type="match status" value="1"/>
</dbReference>
<dbReference type="Proteomes" id="UP001169006">
    <property type="component" value="Unassembled WGS sequence"/>
</dbReference>
<accession>A0ABT8T0Z9</accession>
<sequence length="231" mass="25467">MAFQPIVDLKTGNVFAHEALVRGISGEGATTVLRQVNDDNRYAFDQQCRVKAIELASKLSAPGSNEKLSINFMPNAVYEPRACIRLTLATAEQVGFAPDRIIFEFTETEKLDTVHLLNILRTYKDIGFKTAIDDFGAGHSGLNLLAEFQPDIVKLDMDLIRGIHLNPAKRLVVRHTLSMLHDFGIQPVCEGVETAEELAVLVDLGVDLIQGYLFAAPSFERFITPQLALAA</sequence>
<evidence type="ECO:0000313" key="2">
    <source>
        <dbReference type="EMBL" id="MDO1584335.1"/>
    </source>
</evidence>
<reference evidence="2" key="1">
    <citation type="journal article" date="2015" name="Int. J. Syst. Evol. Microbiol.">
        <title>Rhizobium oryzicola sp. nov., potential plant-growth-promoting endophytic bacteria isolated from rice roots.</title>
        <authorList>
            <person name="Zhang X.X."/>
            <person name="Gao J.S."/>
            <person name="Cao Y.H."/>
            <person name="Sheirdil R.A."/>
            <person name="Wang X.C."/>
            <person name="Zhang L."/>
        </authorList>
    </citation>
    <scope>NUCLEOTIDE SEQUENCE</scope>
    <source>
        <strain evidence="2">05753</strain>
    </source>
</reference>
<dbReference type="EMBL" id="JAUKWQ010000007">
    <property type="protein sequence ID" value="MDO1584335.1"/>
    <property type="molecule type" value="Genomic_DNA"/>
</dbReference>
<dbReference type="PANTHER" id="PTHR33121">
    <property type="entry name" value="CYCLIC DI-GMP PHOSPHODIESTERASE PDEF"/>
    <property type="match status" value="1"/>
</dbReference>
<evidence type="ECO:0000313" key="3">
    <source>
        <dbReference type="Proteomes" id="UP001169006"/>
    </source>
</evidence>
<dbReference type="RefSeq" id="WP_302078563.1">
    <property type="nucleotide sequence ID" value="NZ_JAUKWQ010000007.1"/>
</dbReference>
<evidence type="ECO:0000259" key="1">
    <source>
        <dbReference type="PROSITE" id="PS50883"/>
    </source>
</evidence>
<gene>
    <name evidence="2" type="ORF">Q2T52_19790</name>
</gene>
<feature type="domain" description="EAL" evidence="1">
    <location>
        <begin position="1"/>
        <end position="231"/>
    </location>
</feature>
<name>A0ABT8T0Z9_9HYPH</name>
<dbReference type="PROSITE" id="PS50883">
    <property type="entry name" value="EAL"/>
    <property type="match status" value="1"/>
</dbReference>